<organism evidence="1 2">
    <name type="scientific">Camellia lanceoleosa</name>
    <dbReference type="NCBI Taxonomy" id="1840588"/>
    <lineage>
        <taxon>Eukaryota</taxon>
        <taxon>Viridiplantae</taxon>
        <taxon>Streptophyta</taxon>
        <taxon>Embryophyta</taxon>
        <taxon>Tracheophyta</taxon>
        <taxon>Spermatophyta</taxon>
        <taxon>Magnoliopsida</taxon>
        <taxon>eudicotyledons</taxon>
        <taxon>Gunneridae</taxon>
        <taxon>Pentapetalae</taxon>
        <taxon>asterids</taxon>
        <taxon>Ericales</taxon>
        <taxon>Theaceae</taxon>
        <taxon>Camellia</taxon>
    </lineage>
</organism>
<evidence type="ECO:0000313" key="1">
    <source>
        <dbReference type="EMBL" id="KAI8027427.1"/>
    </source>
</evidence>
<proteinExistence type="predicted"/>
<protein>
    <submittedName>
        <fullName evidence="1">Uncharacterized protein</fullName>
    </submittedName>
</protein>
<accession>A0ACC0IPW7</accession>
<evidence type="ECO:0000313" key="2">
    <source>
        <dbReference type="Proteomes" id="UP001060215"/>
    </source>
</evidence>
<dbReference type="EMBL" id="CM045760">
    <property type="protein sequence ID" value="KAI8027427.1"/>
    <property type="molecule type" value="Genomic_DNA"/>
</dbReference>
<reference evidence="1 2" key="1">
    <citation type="journal article" date="2022" name="Plant J.">
        <title>Chromosome-level genome of Camellia lanceoleosa provides a valuable resource for understanding genome evolution and self-incompatibility.</title>
        <authorList>
            <person name="Gong W."/>
            <person name="Xiao S."/>
            <person name="Wang L."/>
            <person name="Liao Z."/>
            <person name="Chang Y."/>
            <person name="Mo W."/>
            <person name="Hu G."/>
            <person name="Li W."/>
            <person name="Zhao G."/>
            <person name="Zhu H."/>
            <person name="Hu X."/>
            <person name="Ji K."/>
            <person name="Xiang X."/>
            <person name="Song Q."/>
            <person name="Yuan D."/>
            <person name="Jin S."/>
            <person name="Zhang L."/>
        </authorList>
    </citation>
    <scope>NUCLEOTIDE SEQUENCE [LARGE SCALE GENOMIC DNA]</scope>
    <source>
        <strain evidence="1">SQ_2022a</strain>
    </source>
</reference>
<dbReference type="Proteomes" id="UP001060215">
    <property type="component" value="Chromosome 3"/>
</dbReference>
<name>A0ACC0IPW7_9ERIC</name>
<sequence length="176" mass="19980">METTEEVSPSQNLPPPPHASSPKMMATPVEGPKVKSFKEALATPRNKDFYFDELEDIINTEEDEDGDTDIQDGHHSQRKDGIPQITLPKKLLQQIRQPWANALLIRSLGNTIRYSMLCSRVKALWRLQDDFNAINLGNNYFLFKFSSQEHCVMTHGVLRRSLGNHGPLSYGMQIEA</sequence>
<gene>
    <name evidence="1" type="ORF">LOK49_LG02G01028</name>
</gene>
<comment type="caution">
    <text evidence="1">The sequence shown here is derived from an EMBL/GenBank/DDBJ whole genome shotgun (WGS) entry which is preliminary data.</text>
</comment>
<keyword evidence="2" id="KW-1185">Reference proteome</keyword>